<evidence type="ECO:0000256" key="1">
    <source>
        <dbReference type="ARBA" id="ARBA00006432"/>
    </source>
</evidence>
<name>A0A102K9M2_9BURK</name>
<dbReference type="Pfam" id="PF13193">
    <property type="entry name" value="AMP-binding_C"/>
    <property type="match status" value="1"/>
</dbReference>
<feature type="domain" description="AMP-dependent synthetase/ligase" evidence="4">
    <location>
        <begin position="8"/>
        <end position="380"/>
    </location>
</feature>
<reference evidence="6 7" key="1">
    <citation type="submission" date="2015-11" db="EMBL/GenBank/DDBJ databases">
        <title>Expanding the genomic diversity of Burkholderia species for the development of highly accurate diagnostics.</title>
        <authorList>
            <person name="Sahl J."/>
            <person name="Keim P."/>
            <person name="Wagner D."/>
        </authorList>
    </citation>
    <scope>NUCLEOTIDE SEQUENCE [LARGE SCALE GENOMIC DNA]</scope>
    <source>
        <strain evidence="6 7">RF32-BP4</strain>
    </source>
</reference>
<dbReference type="PANTHER" id="PTHR43767">
    <property type="entry name" value="LONG-CHAIN-FATTY-ACID--COA LIGASE"/>
    <property type="match status" value="1"/>
</dbReference>
<accession>A0A102K9M2</accession>
<feature type="domain" description="AMP-binding enzyme C-terminal" evidence="5">
    <location>
        <begin position="430"/>
        <end position="505"/>
    </location>
</feature>
<dbReference type="GO" id="GO:0016877">
    <property type="term" value="F:ligase activity, forming carbon-sulfur bonds"/>
    <property type="evidence" value="ECO:0007669"/>
    <property type="project" value="UniProtKB-ARBA"/>
</dbReference>
<gene>
    <name evidence="6" type="ORF">WI38_19965</name>
</gene>
<comment type="caution">
    <text evidence="6">The sequence shown here is derived from an EMBL/GenBank/DDBJ whole genome shotgun (WGS) entry which is preliminary data.</text>
</comment>
<dbReference type="InterPro" id="IPR020845">
    <property type="entry name" value="AMP-binding_CS"/>
</dbReference>
<evidence type="ECO:0000313" key="7">
    <source>
        <dbReference type="Proteomes" id="UP000065521"/>
    </source>
</evidence>
<protein>
    <submittedName>
        <fullName evidence="6">Long-chain fatty acid--CoA ligase</fullName>
    </submittedName>
</protein>
<dbReference type="PANTHER" id="PTHR43767:SF7">
    <property type="entry name" value="MEDIUM_LONG-CHAIN-FATTY-ACID--COA LIGASE FADD8"/>
    <property type="match status" value="1"/>
</dbReference>
<dbReference type="Gene3D" id="3.30.300.30">
    <property type="match status" value="1"/>
</dbReference>
<dbReference type="InterPro" id="IPR042099">
    <property type="entry name" value="ANL_N_sf"/>
</dbReference>
<evidence type="ECO:0000256" key="3">
    <source>
        <dbReference type="SAM" id="MobiDB-lite"/>
    </source>
</evidence>
<dbReference type="Proteomes" id="UP000065521">
    <property type="component" value="Unassembled WGS sequence"/>
</dbReference>
<feature type="region of interest" description="Disordered" evidence="3">
    <location>
        <begin position="150"/>
        <end position="181"/>
    </location>
</feature>
<dbReference type="EMBL" id="LOTN01000038">
    <property type="protein sequence ID" value="KUZ87969.1"/>
    <property type="molecule type" value="Genomic_DNA"/>
</dbReference>
<dbReference type="RefSeq" id="WP_059634763.1">
    <property type="nucleotide sequence ID" value="NZ_LOTK01000041.1"/>
</dbReference>
<comment type="similarity">
    <text evidence="1">Belongs to the ATP-dependent AMP-binding enzyme family.</text>
</comment>
<dbReference type="Gene3D" id="3.40.50.12780">
    <property type="entry name" value="N-terminal domain of ligase-like"/>
    <property type="match status" value="1"/>
</dbReference>
<keyword evidence="2 6" id="KW-0436">Ligase</keyword>
<dbReference type="InterPro" id="IPR045851">
    <property type="entry name" value="AMP-bd_C_sf"/>
</dbReference>
<evidence type="ECO:0000259" key="4">
    <source>
        <dbReference type="Pfam" id="PF00501"/>
    </source>
</evidence>
<dbReference type="SUPFAM" id="SSF56801">
    <property type="entry name" value="Acetyl-CoA synthetase-like"/>
    <property type="match status" value="1"/>
</dbReference>
<evidence type="ECO:0000256" key="2">
    <source>
        <dbReference type="ARBA" id="ARBA00022598"/>
    </source>
</evidence>
<dbReference type="Pfam" id="PF00501">
    <property type="entry name" value="AMP-binding"/>
    <property type="match status" value="1"/>
</dbReference>
<dbReference type="PROSITE" id="PS00455">
    <property type="entry name" value="AMP_BINDING"/>
    <property type="match status" value="1"/>
</dbReference>
<organism evidence="6 7">
    <name type="scientific">Burkholderia ubonensis</name>
    <dbReference type="NCBI Taxonomy" id="101571"/>
    <lineage>
        <taxon>Bacteria</taxon>
        <taxon>Pseudomonadati</taxon>
        <taxon>Pseudomonadota</taxon>
        <taxon>Betaproteobacteria</taxon>
        <taxon>Burkholderiales</taxon>
        <taxon>Burkholderiaceae</taxon>
        <taxon>Burkholderia</taxon>
        <taxon>Burkholderia cepacia complex</taxon>
    </lineage>
</organism>
<dbReference type="InterPro" id="IPR025110">
    <property type="entry name" value="AMP-bd_C"/>
</dbReference>
<proteinExistence type="inferred from homology"/>
<dbReference type="InterPro" id="IPR050237">
    <property type="entry name" value="ATP-dep_AMP-bd_enzyme"/>
</dbReference>
<dbReference type="FunFam" id="3.30.300.30:FF:000008">
    <property type="entry name" value="2,3-dihydroxybenzoate-AMP ligase"/>
    <property type="match status" value="1"/>
</dbReference>
<evidence type="ECO:0000259" key="5">
    <source>
        <dbReference type="Pfam" id="PF13193"/>
    </source>
</evidence>
<evidence type="ECO:0000313" key="6">
    <source>
        <dbReference type="EMBL" id="KUZ87969.1"/>
    </source>
</evidence>
<dbReference type="AlphaFoldDB" id="A0A102K9M2"/>
<dbReference type="InterPro" id="IPR000873">
    <property type="entry name" value="AMP-dep_synth/lig_dom"/>
</dbReference>
<sequence length="523" mass="56885">MAITDFFDRGWRTAPDKIAFIADDRNYTYKEIGELSCRVGNALLSRGLEREAKGAVLASNDPTAWGCVLGMWRAGMAWVPVNPANPPEEIQRLLDGFDCEVLFCHEQFLPLVEGIRPGLTKLHTVISLGQSLEAASTAGAITLSSLTEGASDSVPGHIPEQDSLAGVMPTGGTTGAPKGAMNTHRSLSVSALHQMFAAPYASDEPIVNLVAAPMTHAAGTLTLPCSARAGTTVVMNRMDLHLLLDLIEKHRVTELYLPPTVIYRLLEMPGIEKRDFSSLKYFIYGAAPMSTEKLRRAIEVFGPVMFQGYGQAEAPSAIAFMRPEEHFRDGKIAEDARLSAAGRPAPFVRVEVLDESGKILPVGETGEICVRGDLLMAGYYKAPEKTAETIIDGWLHTGDVGYLDSEGFLHITDRKKDMIISGGFNVYPSEVEQVIWTHPAVQDCAVIGIPDADWGEAVTAVIELNQGAQATADEIIAYCRPKLGGIKTPKKVVFIDALPRSPNGKVLKKDVREPFWQDKSRKI</sequence>